<keyword evidence="1" id="KW-0175">Coiled coil</keyword>
<sequence length="114" mass="13210">MRLQEKEEERASFLELSQEWQRLKDQFMKEKEDLESQLKQANLINEALTQDTKRKDKVIGDLTENRNKVIDDLTESKDKLEDELVAIKTALGNDYSTLQAISARFKARLLGNAP</sequence>
<dbReference type="EMBL" id="CP144100">
    <property type="protein sequence ID" value="WWC88021.1"/>
    <property type="molecule type" value="Genomic_DNA"/>
</dbReference>
<dbReference type="AlphaFoldDB" id="A0AAX4JRF3"/>
<dbReference type="Proteomes" id="UP001355207">
    <property type="component" value="Chromosome 3"/>
</dbReference>
<accession>A0AAX4JRF3</accession>
<protein>
    <submittedName>
        <fullName evidence="2">Uncharacterized protein</fullName>
    </submittedName>
</protein>
<organism evidence="2 3">
    <name type="scientific">Kwoniella dendrophila CBS 6074</name>
    <dbReference type="NCBI Taxonomy" id="1295534"/>
    <lineage>
        <taxon>Eukaryota</taxon>
        <taxon>Fungi</taxon>
        <taxon>Dikarya</taxon>
        <taxon>Basidiomycota</taxon>
        <taxon>Agaricomycotina</taxon>
        <taxon>Tremellomycetes</taxon>
        <taxon>Tremellales</taxon>
        <taxon>Cryptococcaceae</taxon>
        <taxon>Kwoniella</taxon>
    </lineage>
</organism>
<reference evidence="2 3" key="1">
    <citation type="submission" date="2024-01" db="EMBL/GenBank/DDBJ databases">
        <title>Comparative genomics of Cryptococcus and Kwoniella reveals pathogenesis evolution and contrasting modes of karyotype evolution via chromosome fusion or intercentromeric recombination.</title>
        <authorList>
            <person name="Coelho M.A."/>
            <person name="David-Palma M."/>
            <person name="Shea T."/>
            <person name="Bowers K."/>
            <person name="McGinley-Smith S."/>
            <person name="Mohammad A.W."/>
            <person name="Gnirke A."/>
            <person name="Yurkov A.M."/>
            <person name="Nowrousian M."/>
            <person name="Sun S."/>
            <person name="Cuomo C.A."/>
            <person name="Heitman J."/>
        </authorList>
    </citation>
    <scope>NUCLEOTIDE SEQUENCE [LARGE SCALE GENOMIC DNA]</scope>
    <source>
        <strain evidence="2 3">CBS 6074</strain>
    </source>
</reference>
<evidence type="ECO:0000313" key="2">
    <source>
        <dbReference type="EMBL" id="WWC88021.1"/>
    </source>
</evidence>
<evidence type="ECO:0000313" key="3">
    <source>
        <dbReference type="Proteomes" id="UP001355207"/>
    </source>
</evidence>
<dbReference type="GeneID" id="91093595"/>
<evidence type="ECO:0000256" key="1">
    <source>
        <dbReference type="SAM" id="Coils"/>
    </source>
</evidence>
<gene>
    <name evidence="2" type="ORF">L201_002924</name>
</gene>
<feature type="coiled-coil region" evidence="1">
    <location>
        <begin position="17"/>
        <end position="90"/>
    </location>
</feature>
<name>A0AAX4JRF3_9TREE</name>
<proteinExistence type="predicted"/>
<keyword evidence="3" id="KW-1185">Reference proteome</keyword>
<dbReference type="RefSeq" id="XP_066074784.1">
    <property type="nucleotide sequence ID" value="XM_066218687.1"/>
</dbReference>